<evidence type="ECO:0000256" key="1">
    <source>
        <dbReference type="SAM" id="Phobius"/>
    </source>
</evidence>
<dbReference type="AlphaFoldDB" id="A0A370X243"/>
<dbReference type="Proteomes" id="UP000255334">
    <property type="component" value="Unassembled WGS sequence"/>
</dbReference>
<keyword evidence="1" id="KW-1133">Transmembrane helix</keyword>
<sequence length="270" mass="29328">MAVAVAANKKRYMWVLIWALVGGYAGTVIGYQSVSQSGASAPPNGGSPDHSSYFAQHFSTDALSPEAKAAVVRAKLAPVPFGKIVVHTRDQMTPIQPGQGSPSTYTSEVTFENAGQGLVRRMELMQTNKGERATRLELTYRGYFPFLTQSISSNASALPPVMEARKVVRFDTQTDGHMNFTYFYGVAGKEISTDPGQVVCDAGKRYAASQINPAIEGQALELECQIIDENGGVTNKVTFAYLDKYRIALLLQVKSPDSTLDSVIEDFKPE</sequence>
<dbReference type="OrthoDB" id="8669638at2"/>
<name>A0A370X243_9GAMM</name>
<proteinExistence type="predicted"/>
<gene>
    <name evidence="2" type="ORF">DWU99_13800</name>
</gene>
<keyword evidence="3" id="KW-1185">Reference proteome</keyword>
<dbReference type="RefSeq" id="WP_115478654.1">
    <property type="nucleotide sequence ID" value="NZ_QRBF01000005.1"/>
</dbReference>
<keyword evidence="1" id="KW-0812">Transmembrane</keyword>
<protein>
    <submittedName>
        <fullName evidence="2">Uncharacterized protein</fullName>
    </submittedName>
</protein>
<dbReference type="EMBL" id="QRBF01000005">
    <property type="protein sequence ID" value="RDS82479.1"/>
    <property type="molecule type" value="Genomic_DNA"/>
</dbReference>
<evidence type="ECO:0000313" key="3">
    <source>
        <dbReference type="Proteomes" id="UP000255334"/>
    </source>
</evidence>
<evidence type="ECO:0000313" key="2">
    <source>
        <dbReference type="EMBL" id="RDS82479.1"/>
    </source>
</evidence>
<feature type="transmembrane region" description="Helical" evidence="1">
    <location>
        <begin position="12"/>
        <end position="31"/>
    </location>
</feature>
<keyword evidence="1" id="KW-0472">Membrane</keyword>
<reference evidence="2 3" key="1">
    <citation type="submission" date="2018-07" db="EMBL/GenBank/DDBJ databases">
        <title>Dyella monticola sp. nov. and Dyella psychrodurans sp. nov. isolated from monsoon evergreen broad-leaved forest soil of Dinghu Mountain, China.</title>
        <authorList>
            <person name="Gao Z."/>
            <person name="Qiu L."/>
        </authorList>
    </citation>
    <scope>NUCLEOTIDE SEQUENCE [LARGE SCALE GENOMIC DNA]</scope>
    <source>
        <strain evidence="2 3">4MSK11</strain>
    </source>
</reference>
<accession>A0A370X243</accession>
<organism evidence="2 3">
    <name type="scientific">Dyella psychrodurans</name>
    <dbReference type="NCBI Taxonomy" id="1927960"/>
    <lineage>
        <taxon>Bacteria</taxon>
        <taxon>Pseudomonadati</taxon>
        <taxon>Pseudomonadota</taxon>
        <taxon>Gammaproteobacteria</taxon>
        <taxon>Lysobacterales</taxon>
        <taxon>Rhodanobacteraceae</taxon>
        <taxon>Dyella</taxon>
    </lineage>
</organism>
<comment type="caution">
    <text evidence="2">The sequence shown here is derived from an EMBL/GenBank/DDBJ whole genome shotgun (WGS) entry which is preliminary data.</text>
</comment>